<keyword evidence="2" id="KW-0813">Transport</keyword>
<protein>
    <recommendedName>
        <fullName evidence="6">Type 3 secretion system stator protein</fullName>
    </recommendedName>
</protein>
<dbReference type="InterPro" id="IPR051472">
    <property type="entry name" value="T3SS_Stator/FliH"/>
</dbReference>
<evidence type="ECO:0000256" key="5">
    <source>
        <dbReference type="ARBA" id="ARBA00024335"/>
    </source>
</evidence>
<evidence type="ECO:0000256" key="6">
    <source>
        <dbReference type="ARBA" id="ARBA00040494"/>
    </source>
</evidence>
<comment type="subcellular location">
    <subcellularLocation>
        <location evidence="1">Cytoplasm</location>
    </subcellularLocation>
</comment>
<keyword evidence="8" id="KW-1185">Reference proteome</keyword>
<name>A0A640WE55_9GAMM</name>
<dbReference type="AlphaFoldDB" id="A0A640WE55"/>
<dbReference type="InterPro" id="IPR010586">
    <property type="entry name" value="T3SS_stator_protein"/>
</dbReference>
<evidence type="ECO:0000256" key="2">
    <source>
        <dbReference type="ARBA" id="ARBA00022448"/>
    </source>
</evidence>
<comment type="similarity">
    <text evidence="5">Belongs to the SctL stator family.</text>
</comment>
<evidence type="ECO:0000313" key="7">
    <source>
        <dbReference type="EMBL" id="KAA0018274.1"/>
    </source>
</evidence>
<dbReference type="GO" id="GO:0005829">
    <property type="term" value="C:cytosol"/>
    <property type="evidence" value="ECO:0007669"/>
    <property type="project" value="TreeGrafter"/>
</dbReference>
<evidence type="ECO:0000256" key="3">
    <source>
        <dbReference type="ARBA" id="ARBA00022490"/>
    </source>
</evidence>
<dbReference type="PANTHER" id="PTHR34982">
    <property type="entry name" value="YOP PROTEINS TRANSLOCATION PROTEIN L"/>
    <property type="match status" value="1"/>
</dbReference>
<gene>
    <name evidence="7" type="ORF">F0A16_11200</name>
</gene>
<dbReference type="InterPro" id="IPR012842">
    <property type="entry name" value="T3SS_SctL/SctL2"/>
</dbReference>
<evidence type="ECO:0000256" key="4">
    <source>
        <dbReference type="ARBA" id="ARBA00022927"/>
    </source>
</evidence>
<accession>A0A640WE55</accession>
<organism evidence="7 8">
    <name type="scientific">Salinicola corii</name>
    <dbReference type="NCBI Taxonomy" id="2606937"/>
    <lineage>
        <taxon>Bacteria</taxon>
        <taxon>Pseudomonadati</taxon>
        <taxon>Pseudomonadota</taxon>
        <taxon>Gammaproteobacteria</taxon>
        <taxon>Oceanospirillales</taxon>
        <taxon>Halomonadaceae</taxon>
        <taxon>Salinicola</taxon>
    </lineage>
</organism>
<comment type="caution">
    <text evidence="7">The sequence shown here is derived from an EMBL/GenBank/DDBJ whole genome shotgun (WGS) entry which is preliminary data.</text>
</comment>
<dbReference type="PANTHER" id="PTHR34982:SF1">
    <property type="entry name" value="FLAGELLAR ASSEMBLY PROTEIN FLIH"/>
    <property type="match status" value="1"/>
</dbReference>
<keyword evidence="4" id="KW-0653">Protein transport</keyword>
<evidence type="ECO:0000256" key="1">
    <source>
        <dbReference type="ARBA" id="ARBA00004496"/>
    </source>
</evidence>
<evidence type="ECO:0000313" key="8">
    <source>
        <dbReference type="Proteomes" id="UP000466024"/>
    </source>
</evidence>
<sequence>MNSLPLRPDKVILRAEEAEAWIDGYAFLDRARRQAADQERALGEARDAAYAEGFEAGRRAGETQAARLLATTRDDVDRYLARLEPALAELALDLVRRLLGEFDEAELVARCVRQALREWRQEHRIRIRVAPSLEARVAVLLSEEPPDTGDYEVEADAQLGPGQCLLVSPVAVMDIGVDSQLDVLRQALLDVPVDGQEPA</sequence>
<dbReference type="RefSeq" id="WP_149435477.1">
    <property type="nucleotide sequence ID" value="NZ_VTPX01000005.1"/>
</dbReference>
<dbReference type="NCBIfam" id="TIGR02499">
    <property type="entry name" value="HrpE_YscL_not"/>
    <property type="match status" value="1"/>
</dbReference>
<keyword evidence="3" id="KW-0963">Cytoplasm</keyword>
<reference evidence="7 8" key="1">
    <citation type="submission" date="2019-08" db="EMBL/GenBank/DDBJ databases">
        <title>Bioinformatics analysis of the strain L3 and L5.</title>
        <authorList>
            <person name="Li X."/>
        </authorList>
    </citation>
    <scope>NUCLEOTIDE SEQUENCE [LARGE SCALE GENOMIC DNA]</scope>
    <source>
        <strain evidence="7 8">L3</strain>
    </source>
</reference>
<dbReference type="EMBL" id="VTPX01000005">
    <property type="protein sequence ID" value="KAA0018274.1"/>
    <property type="molecule type" value="Genomic_DNA"/>
</dbReference>
<dbReference type="GO" id="GO:0030254">
    <property type="term" value="P:protein secretion by the type III secretion system"/>
    <property type="evidence" value="ECO:0007669"/>
    <property type="project" value="InterPro"/>
</dbReference>
<dbReference type="Pfam" id="PF06635">
    <property type="entry name" value="T3SS_SCTL"/>
    <property type="match status" value="1"/>
</dbReference>
<proteinExistence type="inferred from homology"/>
<dbReference type="Proteomes" id="UP000466024">
    <property type="component" value="Unassembled WGS sequence"/>
</dbReference>